<keyword evidence="2" id="KW-1185">Reference proteome</keyword>
<evidence type="ECO:0000313" key="2">
    <source>
        <dbReference type="Proteomes" id="UP001150581"/>
    </source>
</evidence>
<sequence length="356" mass="38552">MLKAQLAEPQPEPGHAHSRGSDGVQGAASDIFQSPHLRMIFTFLVTRDWMQVLAAMHSQPLTMRLALALRHLDDAQLMAYVVREGRRAVRSGYMAALAITGVGGAGRLIMQAYVDRTGDVQTAALAALFDPDDAQRMDPAEQWIYAYRHLLNKWRMFTTRCLFDIARGNAREDKGLPRMSRTTDEIAMRPADVRCTFCHQALGYDAKQRGLSMADADASAASEPAAGPGIGAVHGGNKNSGAASSGLVAAAGIGQQPQRPKDSQQQSQSHLVITSCPGCSNRLPRCVVCRMTLGTPVVAPNASVEECVALGGDFAHWFSWCQTCGHGGHVSHMRSWFATHRECPISGCDCPCEDKY</sequence>
<name>A0ACC1I0H0_9FUNG</name>
<gene>
    <name evidence="1" type="ORF">LPJ66_010440</name>
</gene>
<organism evidence="1 2">
    <name type="scientific">Kickxella alabastrina</name>
    <dbReference type="NCBI Taxonomy" id="61397"/>
    <lineage>
        <taxon>Eukaryota</taxon>
        <taxon>Fungi</taxon>
        <taxon>Fungi incertae sedis</taxon>
        <taxon>Zoopagomycota</taxon>
        <taxon>Kickxellomycotina</taxon>
        <taxon>Kickxellomycetes</taxon>
        <taxon>Kickxellales</taxon>
        <taxon>Kickxellaceae</taxon>
        <taxon>Kickxella</taxon>
    </lineage>
</organism>
<reference evidence="1" key="1">
    <citation type="submission" date="2022-07" db="EMBL/GenBank/DDBJ databases">
        <title>Phylogenomic reconstructions and comparative analyses of Kickxellomycotina fungi.</title>
        <authorList>
            <person name="Reynolds N.K."/>
            <person name="Stajich J.E."/>
            <person name="Barry K."/>
            <person name="Grigoriev I.V."/>
            <person name="Crous P."/>
            <person name="Smith M.E."/>
        </authorList>
    </citation>
    <scope>NUCLEOTIDE SEQUENCE</scope>
    <source>
        <strain evidence="1">Benny 63K</strain>
    </source>
</reference>
<proteinExistence type="predicted"/>
<comment type="caution">
    <text evidence="1">The sequence shown here is derived from an EMBL/GenBank/DDBJ whole genome shotgun (WGS) entry which is preliminary data.</text>
</comment>
<accession>A0ACC1I0H0</accession>
<protein>
    <submittedName>
        <fullName evidence="1">Uncharacterized protein</fullName>
    </submittedName>
</protein>
<dbReference type="EMBL" id="JANBPG010002740">
    <property type="protein sequence ID" value="KAJ1884782.1"/>
    <property type="molecule type" value="Genomic_DNA"/>
</dbReference>
<dbReference type="Proteomes" id="UP001150581">
    <property type="component" value="Unassembled WGS sequence"/>
</dbReference>
<evidence type="ECO:0000313" key="1">
    <source>
        <dbReference type="EMBL" id="KAJ1884782.1"/>
    </source>
</evidence>